<dbReference type="Proteomes" id="UP000325313">
    <property type="component" value="Unassembled WGS sequence"/>
</dbReference>
<protein>
    <submittedName>
        <fullName evidence="3">Uncharacterized protein</fullName>
    </submittedName>
</protein>
<accession>A0A5B0P2R3</accession>
<dbReference type="OrthoDB" id="2508461at2759"/>
<evidence type="ECO:0000313" key="5">
    <source>
        <dbReference type="Proteomes" id="UP000325313"/>
    </source>
</evidence>
<dbReference type="Proteomes" id="UP000324748">
    <property type="component" value="Unassembled WGS sequence"/>
</dbReference>
<evidence type="ECO:0000313" key="3">
    <source>
        <dbReference type="EMBL" id="KAA1094418.1"/>
    </source>
</evidence>
<feature type="signal peptide" evidence="1">
    <location>
        <begin position="1"/>
        <end position="21"/>
    </location>
</feature>
<evidence type="ECO:0000256" key="1">
    <source>
        <dbReference type="SAM" id="SignalP"/>
    </source>
</evidence>
<keyword evidence="1" id="KW-0732">Signal</keyword>
<keyword evidence="4" id="KW-1185">Reference proteome</keyword>
<dbReference type="EMBL" id="VSWC01000079">
    <property type="protein sequence ID" value="KAA1094418.1"/>
    <property type="molecule type" value="Genomic_DNA"/>
</dbReference>
<sequence>MYSFKFFVAYMVVFFQIQVGADDPAPLYQPVPEPAGSKPTKLPKVRIDVIAPSGWVCPVDIPSSWCVRTLPLVGDQTRYGIYPAKKLQQLEAPDNRIVWDCTGYIYDGKNEIAQMGVCCGKSYKPGKPVKKGSYSIQTYPEYLANKCQDIKKFKREASPGGV</sequence>
<gene>
    <name evidence="3" type="ORF">PGT21_020608</name>
    <name evidence="2" type="ORF">PGTUg99_004490</name>
</gene>
<name>A0A5B0P2R3_PUCGR</name>
<comment type="caution">
    <text evidence="3">The sequence shown here is derived from an EMBL/GenBank/DDBJ whole genome shotgun (WGS) entry which is preliminary data.</text>
</comment>
<dbReference type="AlphaFoldDB" id="A0A5B0P2R3"/>
<dbReference type="EMBL" id="VDEP01000479">
    <property type="protein sequence ID" value="KAA1071152.1"/>
    <property type="molecule type" value="Genomic_DNA"/>
</dbReference>
<organism evidence="3 4">
    <name type="scientific">Puccinia graminis f. sp. tritici</name>
    <dbReference type="NCBI Taxonomy" id="56615"/>
    <lineage>
        <taxon>Eukaryota</taxon>
        <taxon>Fungi</taxon>
        <taxon>Dikarya</taxon>
        <taxon>Basidiomycota</taxon>
        <taxon>Pucciniomycotina</taxon>
        <taxon>Pucciniomycetes</taxon>
        <taxon>Pucciniales</taxon>
        <taxon>Pucciniaceae</taxon>
        <taxon>Puccinia</taxon>
    </lineage>
</organism>
<evidence type="ECO:0000313" key="4">
    <source>
        <dbReference type="Proteomes" id="UP000324748"/>
    </source>
</evidence>
<proteinExistence type="predicted"/>
<reference evidence="4 5" key="1">
    <citation type="submission" date="2019-05" db="EMBL/GenBank/DDBJ databases">
        <title>Emergence of the Ug99 lineage of the wheat stem rust pathogen through somatic hybridization.</title>
        <authorList>
            <person name="Li F."/>
            <person name="Upadhyaya N.M."/>
            <person name="Sperschneider J."/>
            <person name="Matny O."/>
            <person name="Nguyen-Phuc H."/>
            <person name="Mago R."/>
            <person name="Raley C."/>
            <person name="Miller M.E."/>
            <person name="Silverstein K.A.T."/>
            <person name="Henningsen E."/>
            <person name="Hirsch C.D."/>
            <person name="Visser B."/>
            <person name="Pretorius Z.A."/>
            <person name="Steffenson B.J."/>
            <person name="Schwessinger B."/>
            <person name="Dodds P.N."/>
            <person name="Figueroa M."/>
        </authorList>
    </citation>
    <scope>NUCLEOTIDE SEQUENCE [LARGE SCALE GENOMIC DNA]</scope>
    <source>
        <strain evidence="3">21-0</strain>
        <strain evidence="2 5">Ug99</strain>
    </source>
</reference>
<feature type="chain" id="PRO_5036137648" evidence="1">
    <location>
        <begin position="22"/>
        <end position="162"/>
    </location>
</feature>
<evidence type="ECO:0000313" key="2">
    <source>
        <dbReference type="EMBL" id="KAA1071152.1"/>
    </source>
</evidence>